<evidence type="ECO:0000313" key="2">
    <source>
        <dbReference type="Proteomes" id="UP000317078"/>
    </source>
</evidence>
<organism evidence="1 2">
    <name type="scientific">Muricoccus nepalensis</name>
    <dbReference type="NCBI Taxonomy" id="1854500"/>
    <lineage>
        <taxon>Bacteria</taxon>
        <taxon>Pseudomonadati</taxon>
        <taxon>Pseudomonadota</taxon>
        <taxon>Alphaproteobacteria</taxon>
        <taxon>Acetobacterales</taxon>
        <taxon>Roseomonadaceae</taxon>
        <taxon>Muricoccus</taxon>
    </lineage>
</organism>
<gene>
    <name evidence="1" type="ORF">EAH89_21825</name>
</gene>
<protein>
    <submittedName>
        <fullName evidence="1">Uncharacterized protein</fullName>
    </submittedName>
</protein>
<dbReference type="EMBL" id="RCZP01000030">
    <property type="protein sequence ID" value="TPG49203.1"/>
    <property type="molecule type" value="Genomic_DNA"/>
</dbReference>
<keyword evidence="2" id="KW-1185">Reference proteome</keyword>
<dbReference type="Proteomes" id="UP000317078">
    <property type="component" value="Unassembled WGS sequence"/>
</dbReference>
<comment type="caution">
    <text evidence="1">The sequence shown here is derived from an EMBL/GenBank/DDBJ whole genome shotgun (WGS) entry which is preliminary data.</text>
</comment>
<sequence>MAAAIRTVLEEGLRQAEDPVAYLRTAAGEVRQLVTLFEVEVDHGGSSYGATIRAMLAEEVEIAAEELIRRLHH</sequence>
<name>A0A502FJB7_9PROT</name>
<proteinExistence type="predicted"/>
<evidence type="ECO:0000313" key="1">
    <source>
        <dbReference type="EMBL" id="TPG49203.1"/>
    </source>
</evidence>
<accession>A0A502FJB7</accession>
<reference evidence="1 2" key="1">
    <citation type="journal article" date="2019" name="Environ. Microbiol.">
        <title>Species interactions and distinct microbial communities in high Arctic permafrost affected cryosols are associated with the CH4 and CO2 gas fluxes.</title>
        <authorList>
            <person name="Altshuler I."/>
            <person name="Hamel J."/>
            <person name="Turney S."/>
            <person name="Magnuson E."/>
            <person name="Levesque R."/>
            <person name="Greer C."/>
            <person name="Whyte L.G."/>
        </authorList>
    </citation>
    <scope>NUCLEOTIDE SEQUENCE [LARGE SCALE GENOMIC DNA]</scope>
    <source>
        <strain evidence="1 2">S9.3B</strain>
    </source>
</reference>
<dbReference type="AlphaFoldDB" id="A0A502FJB7"/>